<keyword evidence="8" id="KW-0378">Hydrolase</keyword>
<protein>
    <submittedName>
        <fullName evidence="8">White-like isoform X1</fullName>
        <ecNumber evidence="8">3.6.1.15</ecNumber>
        <ecNumber evidence="8">3.6.1.3</ecNumber>
    </submittedName>
</protein>
<feature type="domain" description="ABC transporter" evidence="7">
    <location>
        <begin position="70"/>
        <end position="146"/>
    </location>
</feature>
<sequence length="151" mass="16915">MSSLNSLETPSTHSEFLPSSISVSLDMFNKAGSMLSWKDLTVSLPRKNRIFKKCRKNSYQLKESKEIISHVDGYANRGEVMAIMGASGAGKTTLLNVLNFRNRGKLKINGQIGLNGKTVRSIEEIREVSSYVQQDDLFVGYLTVKEHLIFQ</sequence>
<evidence type="ECO:0000256" key="2">
    <source>
        <dbReference type="ARBA" id="ARBA00005814"/>
    </source>
</evidence>
<dbReference type="Proteomes" id="UP000276133">
    <property type="component" value="Unassembled WGS sequence"/>
</dbReference>
<dbReference type="PANTHER" id="PTHR48041:SF139">
    <property type="entry name" value="PROTEIN SCARLET"/>
    <property type="match status" value="1"/>
</dbReference>
<comment type="caution">
    <text evidence="8">The sequence shown here is derived from an EMBL/GenBank/DDBJ whole genome shotgun (WGS) entry which is preliminary data.</text>
</comment>
<keyword evidence="6" id="KW-0472">Membrane</keyword>
<dbReference type="InterPro" id="IPR027417">
    <property type="entry name" value="P-loop_NTPase"/>
</dbReference>
<evidence type="ECO:0000256" key="1">
    <source>
        <dbReference type="ARBA" id="ARBA00004141"/>
    </source>
</evidence>
<name>A0A3M7ST33_BRAPC</name>
<dbReference type="Pfam" id="PF00005">
    <property type="entry name" value="ABC_tran"/>
    <property type="match status" value="1"/>
</dbReference>
<dbReference type="SUPFAM" id="SSF52540">
    <property type="entry name" value="P-loop containing nucleoside triphosphate hydrolases"/>
    <property type="match status" value="1"/>
</dbReference>
<dbReference type="GO" id="GO:0016887">
    <property type="term" value="F:ATP hydrolysis activity"/>
    <property type="evidence" value="ECO:0007669"/>
    <property type="project" value="InterPro"/>
</dbReference>
<dbReference type="GO" id="GO:0005886">
    <property type="term" value="C:plasma membrane"/>
    <property type="evidence" value="ECO:0007669"/>
    <property type="project" value="TreeGrafter"/>
</dbReference>
<dbReference type="AlphaFoldDB" id="A0A3M7ST33"/>
<dbReference type="Gene3D" id="3.40.50.300">
    <property type="entry name" value="P-loop containing nucleotide triphosphate hydrolases"/>
    <property type="match status" value="1"/>
</dbReference>
<comment type="similarity">
    <text evidence="2">Belongs to the ABC transporter superfamily. ABCG family. Eye pigment precursor importer (TC 3.A.1.204) subfamily.</text>
</comment>
<evidence type="ECO:0000256" key="5">
    <source>
        <dbReference type="ARBA" id="ARBA00022989"/>
    </source>
</evidence>
<evidence type="ECO:0000259" key="7">
    <source>
        <dbReference type="Pfam" id="PF00005"/>
    </source>
</evidence>
<proteinExistence type="inferred from homology"/>
<dbReference type="EC" id="3.6.1.3" evidence="8"/>
<evidence type="ECO:0000256" key="6">
    <source>
        <dbReference type="ARBA" id="ARBA00023136"/>
    </source>
</evidence>
<evidence type="ECO:0000313" key="8">
    <source>
        <dbReference type="EMBL" id="RNA38852.1"/>
    </source>
</evidence>
<comment type="subcellular location">
    <subcellularLocation>
        <location evidence="1">Membrane</location>
        <topology evidence="1">Multi-pass membrane protein</topology>
    </subcellularLocation>
</comment>
<dbReference type="GO" id="GO:0005524">
    <property type="term" value="F:ATP binding"/>
    <property type="evidence" value="ECO:0007669"/>
    <property type="project" value="InterPro"/>
</dbReference>
<accession>A0A3M7ST33</accession>
<keyword evidence="3" id="KW-0813">Transport</keyword>
<dbReference type="PANTHER" id="PTHR48041">
    <property type="entry name" value="ABC TRANSPORTER G FAMILY MEMBER 28"/>
    <property type="match status" value="1"/>
</dbReference>
<feature type="non-terminal residue" evidence="8">
    <location>
        <position position="151"/>
    </location>
</feature>
<dbReference type="InterPro" id="IPR003439">
    <property type="entry name" value="ABC_transporter-like_ATP-bd"/>
</dbReference>
<evidence type="ECO:0000256" key="4">
    <source>
        <dbReference type="ARBA" id="ARBA00022692"/>
    </source>
</evidence>
<dbReference type="EMBL" id="REGN01000813">
    <property type="protein sequence ID" value="RNA38852.1"/>
    <property type="molecule type" value="Genomic_DNA"/>
</dbReference>
<dbReference type="GO" id="GO:0042626">
    <property type="term" value="F:ATPase-coupled transmembrane transporter activity"/>
    <property type="evidence" value="ECO:0007669"/>
    <property type="project" value="TreeGrafter"/>
</dbReference>
<dbReference type="InterPro" id="IPR050352">
    <property type="entry name" value="ABCG_transporters"/>
</dbReference>
<keyword evidence="5" id="KW-1133">Transmembrane helix</keyword>
<evidence type="ECO:0000256" key="3">
    <source>
        <dbReference type="ARBA" id="ARBA00022448"/>
    </source>
</evidence>
<dbReference type="STRING" id="10195.A0A3M7ST33"/>
<gene>
    <name evidence="8" type="ORF">BpHYR1_016279</name>
</gene>
<reference evidence="8 9" key="1">
    <citation type="journal article" date="2018" name="Sci. Rep.">
        <title>Genomic signatures of local adaptation to the degree of environmental predictability in rotifers.</title>
        <authorList>
            <person name="Franch-Gras L."/>
            <person name="Hahn C."/>
            <person name="Garcia-Roger E.M."/>
            <person name="Carmona M.J."/>
            <person name="Serra M."/>
            <person name="Gomez A."/>
        </authorList>
    </citation>
    <scope>NUCLEOTIDE SEQUENCE [LARGE SCALE GENOMIC DNA]</scope>
    <source>
        <strain evidence="8">HYR1</strain>
    </source>
</reference>
<keyword evidence="4" id="KW-0812">Transmembrane</keyword>
<keyword evidence="9" id="KW-1185">Reference proteome</keyword>
<evidence type="ECO:0000313" key="9">
    <source>
        <dbReference type="Proteomes" id="UP000276133"/>
    </source>
</evidence>
<dbReference type="OrthoDB" id="66620at2759"/>
<organism evidence="8 9">
    <name type="scientific">Brachionus plicatilis</name>
    <name type="common">Marine rotifer</name>
    <name type="synonym">Brachionus muelleri</name>
    <dbReference type="NCBI Taxonomy" id="10195"/>
    <lineage>
        <taxon>Eukaryota</taxon>
        <taxon>Metazoa</taxon>
        <taxon>Spiralia</taxon>
        <taxon>Gnathifera</taxon>
        <taxon>Rotifera</taxon>
        <taxon>Eurotatoria</taxon>
        <taxon>Monogononta</taxon>
        <taxon>Pseudotrocha</taxon>
        <taxon>Ploima</taxon>
        <taxon>Brachionidae</taxon>
        <taxon>Brachionus</taxon>
    </lineage>
</organism>
<dbReference type="EC" id="3.6.1.15" evidence="8"/>